<keyword evidence="2" id="KW-1185">Reference proteome</keyword>
<sequence length="91" mass="9814">MHLQQAQPSTASDEAIARQLFQELNRPAFVVAQPVVQAPFNCGACQTLHSVQNARPGCQFTCTQCQSINVIPALHRVVHVDHGPPAICAIS</sequence>
<gene>
    <name evidence="1" type="ORF">ACHHYP_15779</name>
</gene>
<organism evidence="1 2">
    <name type="scientific">Achlya hypogyna</name>
    <name type="common">Oomycete</name>
    <name type="synonym">Protoachlya hypogyna</name>
    <dbReference type="NCBI Taxonomy" id="1202772"/>
    <lineage>
        <taxon>Eukaryota</taxon>
        <taxon>Sar</taxon>
        <taxon>Stramenopiles</taxon>
        <taxon>Oomycota</taxon>
        <taxon>Saprolegniomycetes</taxon>
        <taxon>Saprolegniales</taxon>
        <taxon>Achlyaceae</taxon>
        <taxon>Achlya</taxon>
    </lineage>
</organism>
<comment type="caution">
    <text evidence="1">The sequence shown here is derived from an EMBL/GenBank/DDBJ whole genome shotgun (WGS) entry which is preliminary data.</text>
</comment>
<dbReference type="Proteomes" id="UP000243579">
    <property type="component" value="Unassembled WGS sequence"/>
</dbReference>
<name>A0A1V9ZEQ0_ACHHY</name>
<dbReference type="AlphaFoldDB" id="A0A1V9ZEQ0"/>
<dbReference type="EMBL" id="JNBR01000144">
    <property type="protein sequence ID" value="OQR96474.1"/>
    <property type="molecule type" value="Genomic_DNA"/>
</dbReference>
<evidence type="ECO:0000313" key="2">
    <source>
        <dbReference type="Proteomes" id="UP000243579"/>
    </source>
</evidence>
<protein>
    <submittedName>
        <fullName evidence="1">Uncharacterized protein</fullName>
    </submittedName>
</protein>
<dbReference type="OrthoDB" id="153462at2759"/>
<accession>A0A1V9ZEQ0</accession>
<reference evidence="1 2" key="1">
    <citation type="journal article" date="2014" name="Genome Biol. Evol.">
        <title>The secreted proteins of Achlya hypogyna and Thraustotheca clavata identify the ancestral oomycete secretome and reveal gene acquisitions by horizontal gene transfer.</title>
        <authorList>
            <person name="Misner I."/>
            <person name="Blouin N."/>
            <person name="Leonard G."/>
            <person name="Richards T.A."/>
            <person name="Lane C.E."/>
        </authorList>
    </citation>
    <scope>NUCLEOTIDE SEQUENCE [LARGE SCALE GENOMIC DNA]</scope>
    <source>
        <strain evidence="1 2">ATCC 48635</strain>
    </source>
</reference>
<evidence type="ECO:0000313" key="1">
    <source>
        <dbReference type="EMBL" id="OQR96474.1"/>
    </source>
</evidence>
<proteinExistence type="predicted"/>